<dbReference type="InterPro" id="IPR002350">
    <property type="entry name" value="Kazal_dom"/>
</dbReference>
<comment type="caution">
    <text evidence="2">The sequence shown here is derived from an EMBL/GenBank/DDBJ whole genome shotgun (WGS) entry which is preliminary data.</text>
</comment>
<proteinExistence type="predicted"/>
<evidence type="ECO:0000313" key="2">
    <source>
        <dbReference type="EMBL" id="CAG7815287.1"/>
    </source>
</evidence>
<dbReference type="Pfam" id="PF07648">
    <property type="entry name" value="Kazal_2"/>
    <property type="match status" value="1"/>
</dbReference>
<name>A0A8J2KF40_9HEXA</name>
<dbReference type="Proteomes" id="UP000708208">
    <property type="component" value="Unassembled WGS sequence"/>
</dbReference>
<dbReference type="Pfam" id="PF25027">
    <property type="entry name" value="EGF1_RECK"/>
    <property type="match status" value="1"/>
</dbReference>
<dbReference type="Pfam" id="PF25028">
    <property type="entry name" value="FnI_RECK"/>
    <property type="match status" value="1"/>
</dbReference>
<accession>A0A8J2KF40</accession>
<feature type="domain" description="Kazal-like" evidence="1">
    <location>
        <begin position="290"/>
        <end position="336"/>
    </location>
</feature>
<sequence>MGCDGLNFCSAFNNRPSELFRRCNPAADLAAREQFEQWKSLGYIPFMEGIKLPLKDLAQCATEKWKAVACALQLRPCHPKNHASMICLSDCNSLLHECVNVDEIIMTGELTIKSICEILSPPVGKPCLSLSDYVEQPTPQRMIEYEPFESQITRPCKSHPCNSSETCGVNRRCVGGNCDSYTCSQGCTLGEVSRMIVPSNTWVRVPLEKPGCQRLCRCGEDGRMENCVPTPCEPPSKCWFGRNHVDHGMHFWIDCNLCACRAGELICSKRQCRPAEDSGGYLFSASKSGTEVALPCNCLPMRAPVCGSNGRTYPSACLAKCAGLMDIDIFPGECTSRDPCDGVS</sequence>
<feature type="non-terminal residue" evidence="2">
    <location>
        <position position="1"/>
    </location>
</feature>
<dbReference type="GO" id="GO:0005886">
    <property type="term" value="C:plasma membrane"/>
    <property type="evidence" value="ECO:0007669"/>
    <property type="project" value="TreeGrafter"/>
</dbReference>
<dbReference type="PANTHER" id="PTHR13487">
    <property type="entry name" value="SERINE PROTEASE INHIBITOR"/>
    <property type="match status" value="1"/>
</dbReference>
<dbReference type="AlphaFoldDB" id="A0A8J2KF40"/>
<dbReference type="EMBL" id="CAJVCH010341186">
    <property type="protein sequence ID" value="CAG7815287.1"/>
    <property type="molecule type" value="Genomic_DNA"/>
</dbReference>
<dbReference type="InterPro" id="IPR056977">
    <property type="entry name" value="FnI_RECK"/>
</dbReference>
<gene>
    <name evidence="2" type="ORF">AFUS01_LOCUS25980</name>
</gene>
<dbReference type="PANTHER" id="PTHR13487:SF3">
    <property type="entry name" value="REVERSION-INDUCING CYSTEINE-RICH PROTEIN WITH KAZAL MOTIFS"/>
    <property type="match status" value="1"/>
</dbReference>
<dbReference type="SMART" id="SM00280">
    <property type="entry name" value="KAZAL"/>
    <property type="match status" value="1"/>
</dbReference>
<dbReference type="GO" id="GO:0008191">
    <property type="term" value="F:metalloendopeptidase inhibitor activity"/>
    <property type="evidence" value="ECO:0007669"/>
    <property type="project" value="InterPro"/>
</dbReference>
<dbReference type="PROSITE" id="PS51465">
    <property type="entry name" value="KAZAL_2"/>
    <property type="match status" value="1"/>
</dbReference>
<dbReference type="PROSITE" id="PS00282">
    <property type="entry name" value="KAZAL_1"/>
    <property type="match status" value="1"/>
</dbReference>
<dbReference type="Pfam" id="PF23298">
    <property type="entry name" value="FZ_RECK"/>
    <property type="match status" value="1"/>
</dbReference>
<keyword evidence="3" id="KW-1185">Reference proteome</keyword>
<dbReference type="InterPro" id="IPR056979">
    <property type="entry name" value="FZ_RECK"/>
</dbReference>
<organism evidence="2 3">
    <name type="scientific">Allacma fusca</name>
    <dbReference type="NCBI Taxonomy" id="39272"/>
    <lineage>
        <taxon>Eukaryota</taxon>
        <taxon>Metazoa</taxon>
        <taxon>Ecdysozoa</taxon>
        <taxon>Arthropoda</taxon>
        <taxon>Hexapoda</taxon>
        <taxon>Collembola</taxon>
        <taxon>Symphypleona</taxon>
        <taxon>Sminthuridae</taxon>
        <taxon>Allacma</taxon>
    </lineage>
</organism>
<evidence type="ECO:0000259" key="1">
    <source>
        <dbReference type="PROSITE" id="PS51465"/>
    </source>
</evidence>
<dbReference type="InterPro" id="IPR056976">
    <property type="entry name" value="EGF1_RECK"/>
</dbReference>
<reference evidence="2" key="1">
    <citation type="submission" date="2021-06" db="EMBL/GenBank/DDBJ databases">
        <authorList>
            <person name="Hodson N. C."/>
            <person name="Mongue J. A."/>
            <person name="Jaron S. K."/>
        </authorList>
    </citation>
    <scope>NUCLEOTIDE SEQUENCE</scope>
</reference>
<dbReference type="GO" id="GO:0030198">
    <property type="term" value="P:extracellular matrix organization"/>
    <property type="evidence" value="ECO:0007669"/>
    <property type="project" value="TreeGrafter"/>
</dbReference>
<dbReference type="OrthoDB" id="5956770at2759"/>
<evidence type="ECO:0000313" key="3">
    <source>
        <dbReference type="Proteomes" id="UP000708208"/>
    </source>
</evidence>
<dbReference type="CDD" id="cd00104">
    <property type="entry name" value="KAZAL_FS"/>
    <property type="match status" value="1"/>
</dbReference>
<dbReference type="InterPro" id="IPR039016">
    <property type="entry name" value="RECK"/>
</dbReference>
<protein>
    <recommendedName>
        <fullName evidence="1">Kazal-like domain-containing protein</fullName>
    </recommendedName>
</protein>